<dbReference type="AlphaFoldDB" id="E0ULC3"/>
<evidence type="ECO:0000313" key="3">
    <source>
        <dbReference type="Proteomes" id="UP000008206"/>
    </source>
</evidence>
<name>E0ULC3_GLOV7</name>
<dbReference type="KEGG" id="cyj:Cyan7822_5899"/>
<keyword evidence="2" id="KW-0614">Plasmid</keyword>
<dbReference type="RefSeq" id="WP_013334503.1">
    <property type="nucleotide sequence ID" value="NC_014533.1"/>
</dbReference>
<gene>
    <name evidence="2" type="ordered locus">Cyan7822_5899</name>
</gene>
<evidence type="ECO:0008006" key="4">
    <source>
        <dbReference type="Google" id="ProtNLM"/>
    </source>
</evidence>
<dbReference type="InterPro" id="IPR029062">
    <property type="entry name" value="Class_I_gatase-like"/>
</dbReference>
<dbReference type="OrthoDB" id="429695at2"/>
<reference evidence="3" key="1">
    <citation type="journal article" date="2011" name="MBio">
        <title>Novel metabolic attributes of the genus Cyanothece, comprising a group of unicellular nitrogen-fixing Cyanobacteria.</title>
        <authorList>
            <person name="Bandyopadhyay A."/>
            <person name="Elvitigala T."/>
            <person name="Welsh E."/>
            <person name="Stockel J."/>
            <person name="Liberton M."/>
            <person name="Min H."/>
            <person name="Sherman L.A."/>
            <person name="Pakrasi H.B."/>
        </authorList>
    </citation>
    <scope>NUCLEOTIDE SEQUENCE [LARGE SCALE GENOMIC DNA]</scope>
    <source>
        <strain evidence="3">PCC 7822</strain>
        <plasmid evidence="3">Cy782201</plasmid>
    </source>
</reference>
<evidence type="ECO:0000256" key="1">
    <source>
        <dbReference type="SAM" id="SignalP"/>
    </source>
</evidence>
<proteinExistence type="predicted"/>
<dbReference type="EMBL" id="CP002199">
    <property type="protein sequence ID" value="ADN17753.1"/>
    <property type="molecule type" value="Genomic_DNA"/>
</dbReference>
<feature type="signal peptide" evidence="1">
    <location>
        <begin position="1"/>
        <end position="24"/>
    </location>
</feature>
<sequence>MKKLLLLSVISLGIGLGSNTPVQAATIALFNNPQYITQDGSQKLINILKSFGHQVNIFTSFEQSAWQNATKNQLIFIPNQGKSILPNLSLETQNIIKNYVATGGGLIASGIENTAFPFLNTLFAWNIEGNFTNKTFYLNTNNAAGTIFETETAPSSVKPAFPTTPASIASLPSGAKSIYDNGGNSTALFVASFGEGKIADITFGYGEVTPEPGWGKITDISVKYVASQSTPTPIPEPSLLIGLTAFILGGVSSKKTQ</sequence>
<dbReference type="Proteomes" id="UP000008206">
    <property type="component" value="Plasmid Cy782201"/>
</dbReference>
<dbReference type="SUPFAM" id="SSF52317">
    <property type="entry name" value="Class I glutamine amidotransferase-like"/>
    <property type="match status" value="1"/>
</dbReference>
<protein>
    <recommendedName>
        <fullName evidence="4">PEP-CTERM protein-sorting domain-containing protein</fullName>
    </recommendedName>
</protein>
<keyword evidence="3" id="KW-1185">Reference proteome</keyword>
<keyword evidence="1" id="KW-0732">Signal</keyword>
<accession>E0ULC3</accession>
<dbReference type="HOGENOM" id="CLU_1080610_0_0_3"/>
<evidence type="ECO:0000313" key="2">
    <source>
        <dbReference type="EMBL" id="ADN17753.1"/>
    </source>
</evidence>
<organism evidence="2 3">
    <name type="scientific">Gloeothece verrucosa (strain PCC 7822)</name>
    <name type="common">Cyanothece sp. (strain PCC 7822)</name>
    <dbReference type="NCBI Taxonomy" id="497965"/>
    <lineage>
        <taxon>Bacteria</taxon>
        <taxon>Bacillati</taxon>
        <taxon>Cyanobacteriota</taxon>
        <taxon>Cyanophyceae</taxon>
        <taxon>Oscillatoriophycideae</taxon>
        <taxon>Chroococcales</taxon>
        <taxon>Aphanothecaceae</taxon>
        <taxon>Gloeothece</taxon>
        <taxon>Gloeothece verrucosa</taxon>
    </lineage>
</organism>
<geneLocation type="plasmid" evidence="2 3">
    <name>Cy782201</name>
</geneLocation>
<feature type="chain" id="PRO_5003141367" description="PEP-CTERM protein-sorting domain-containing protein" evidence="1">
    <location>
        <begin position="25"/>
        <end position="257"/>
    </location>
</feature>